<dbReference type="Proteomes" id="UP000256763">
    <property type="component" value="Unassembled WGS sequence"/>
</dbReference>
<evidence type="ECO:0000313" key="2">
    <source>
        <dbReference type="EMBL" id="RFA31699.1"/>
    </source>
</evidence>
<evidence type="ECO:0000313" key="3">
    <source>
        <dbReference type="Proteomes" id="UP000256763"/>
    </source>
</evidence>
<keyword evidence="3" id="KW-1185">Reference proteome</keyword>
<dbReference type="NCBIfam" id="NF033919">
    <property type="entry name" value="PA2779_fam"/>
    <property type="match status" value="1"/>
</dbReference>
<sequence length="124" mass="13564">MLAAWIFLVSSIAIPSVNAQLIDTATIVEQQRTETTRAELKALLEREEVRQQLLAWDVAPELAEQRIDALTDAELHELAQHMEELPAGAGVVNALLLVFLVLLVTDILGVTDIFPFVRGAGSGY</sequence>
<comment type="caution">
    <text evidence="2">The sequence shown here is derived from an EMBL/GenBank/DDBJ whole genome shotgun (WGS) entry which is preliminary data.</text>
</comment>
<feature type="signal peptide" evidence="1">
    <location>
        <begin position="1"/>
        <end position="19"/>
    </location>
</feature>
<dbReference type="InterPro" id="IPR046735">
    <property type="entry name" value="PA2779-like"/>
</dbReference>
<protein>
    <recommendedName>
        <fullName evidence="4">PA2779 family protein</fullName>
    </recommendedName>
</protein>
<dbReference type="Pfam" id="PF20332">
    <property type="entry name" value="DUF6627"/>
    <property type="match status" value="1"/>
</dbReference>
<feature type="chain" id="PRO_5017606281" description="PA2779 family protein" evidence="1">
    <location>
        <begin position="20"/>
        <end position="124"/>
    </location>
</feature>
<keyword evidence="1" id="KW-0732">Signal</keyword>
<dbReference type="PIRSF" id="PIRSF029543">
    <property type="entry name" value="UCP029543"/>
    <property type="match status" value="1"/>
</dbReference>
<dbReference type="AlphaFoldDB" id="A0A3E0WGX6"/>
<evidence type="ECO:0008006" key="4">
    <source>
        <dbReference type="Google" id="ProtNLM"/>
    </source>
</evidence>
<proteinExistence type="predicted"/>
<gene>
    <name evidence="2" type="ORF">CAL65_21695</name>
</gene>
<organism evidence="2 3">
    <name type="scientific">Alkalilimnicola ehrlichii</name>
    <dbReference type="NCBI Taxonomy" id="351052"/>
    <lineage>
        <taxon>Bacteria</taxon>
        <taxon>Pseudomonadati</taxon>
        <taxon>Pseudomonadota</taxon>
        <taxon>Gammaproteobacteria</taxon>
        <taxon>Chromatiales</taxon>
        <taxon>Ectothiorhodospiraceae</taxon>
        <taxon>Alkalilimnicola</taxon>
    </lineage>
</organism>
<evidence type="ECO:0000256" key="1">
    <source>
        <dbReference type="SAM" id="SignalP"/>
    </source>
</evidence>
<reference evidence="3" key="1">
    <citation type="submission" date="2017-05" db="EMBL/GenBank/DDBJ databases">
        <authorList>
            <person name="Sharma S."/>
            <person name="Sidhu C."/>
            <person name="Pinnaka A.K."/>
        </authorList>
    </citation>
    <scope>NUCLEOTIDE SEQUENCE [LARGE SCALE GENOMIC DNA]</scope>
    <source>
        <strain evidence="3">AK93</strain>
    </source>
</reference>
<dbReference type="EMBL" id="NFZW01000042">
    <property type="protein sequence ID" value="RFA31699.1"/>
    <property type="molecule type" value="Genomic_DNA"/>
</dbReference>
<name>A0A3E0WGX6_9GAMM</name>
<accession>A0A3E0WGX6</accession>
<dbReference type="InterPro" id="IPR016924">
    <property type="entry name" value="UCP029543"/>
</dbReference>